<dbReference type="GO" id="GO:0006457">
    <property type="term" value="P:protein folding"/>
    <property type="evidence" value="ECO:0007669"/>
    <property type="project" value="TreeGrafter"/>
</dbReference>
<dbReference type="GO" id="GO:0051082">
    <property type="term" value="F:unfolded protein binding"/>
    <property type="evidence" value="ECO:0007669"/>
    <property type="project" value="TreeGrafter"/>
</dbReference>
<dbReference type="Pfam" id="PF08565">
    <property type="entry name" value="CDC37_M"/>
    <property type="match status" value="1"/>
</dbReference>
<evidence type="ECO:0000259" key="5">
    <source>
        <dbReference type="SMART" id="SM01069"/>
    </source>
</evidence>
<dbReference type="GO" id="GO:0050821">
    <property type="term" value="P:protein stabilization"/>
    <property type="evidence" value="ECO:0007669"/>
    <property type="project" value="TreeGrafter"/>
</dbReference>
<evidence type="ECO:0000256" key="2">
    <source>
        <dbReference type="ARBA" id="ARBA00006222"/>
    </source>
</evidence>
<gene>
    <name evidence="6" type="primary">Cdc37</name>
    <name evidence="6" type="ORF">SNEC2469_LOCUS18461</name>
</gene>
<dbReference type="Pfam" id="PF08564">
    <property type="entry name" value="CDC37_C"/>
    <property type="match status" value="1"/>
</dbReference>
<dbReference type="PANTHER" id="PTHR12800">
    <property type="entry name" value="CDC37-RELATED"/>
    <property type="match status" value="1"/>
</dbReference>
<comment type="similarity">
    <text evidence="2">Belongs to the CDC37 family.</text>
</comment>
<evidence type="ECO:0000313" key="6">
    <source>
        <dbReference type="EMBL" id="CAE7652419.1"/>
    </source>
</evidence>
<sequence length="329" mass="37833">LQQELQKLEKEYNAFGEAGKEHLKAKKVKAEIDKVQEQLALMEKNKKWNADNMCKTADQKMVVSETRETPGPEPRLQGEAVAEGYCEFIEENEDLLESYISLGAEEDLEKVANFLREHGGKLLQGEHAESRAQCSPFIPFPSFRYLCRDGPLQNILWITPSYLLLDCLEKEMNDLHQEMAQSARQLQLLTQLREFSRAAGRPARDSVNPIFQKLIEHEGTRESFDETVQNFIQRVERRAVVKKKEMDAEMEEERKKLNPLGPGGLDPLEVFETLPAEMQIAFKTKDAQRLQAAVEALPEEEARYHLQRCEDSGLWVPSQQAQSILRELY</sequence>
<feature type="non-terminal residue" evidence="6">
    <location>
        <position position="329"/>
    </location>
</feature>
<keyword evidence="3" id="KW-0963">Cytoplasm</keyword>
<dbReference type="SMART" id="SM01069">
    <property type="entry name" value="CDC37_C"/>
    <property type="match status" value="1"/>
</dbReference>
<dbReference type="Proteomes" id="UP000601435">
    <property type="component" value="Unassembled WGS sequence"/>
</dbReference>
<dbReference type="InterPro" id="IPR013874">
    <property type="entry name" value="Cdc37_Hsp90-bd"/>
</dbReference>
<dbReference type="PANTHER" id="PTHR12800:SF4">
    <property type="entry name" value="HSP90 CO-CHAPERONE CDC37"/>
    <property type="match status" value="1"/>
</dbReference>
<reference evidence="6" key="1">
    <citation type="submission" date="2021-02" db="EMBL/GenBank/DDBJ databases">
        <authorList>
            <person name="Dougan E. K."/>
            <person name="Rhodes N."/>
            <person name="Thang M."/>
            <person name="Chan C."/>
        </authorList>
    </citation>
    <scope>NUCLEOTIDE SEQUENCE</scope>
</reference>
<feature type="coiled-coil region" evidence="4">
    <location>
        <begin position="165"/>
        <end position="192"/>
    </location>
</feature>
<dbReference type="GO" id="GO:0051087">
    <property type="term" value="F:protein-folding chaperone binding"/>
    <property type="evidence" value="ECO:0007669"/>
    <property type="project" value="TreeGrafter"/>
</dbReference>
<dbReference type="Gene3D" id="6.10.140.250">
    <property type="match status" value="1"/>
</dbReference>
<dbReference type="GO" id="GO:0031072">
    <property type="term" value="F:heat shock protein binding"/>
    <property type="evidence" value="ECO:0007669"/>
    <property type="project" value="TreeGrafter"/>
</dbReference>
<proteinExistence type="inferred from homology"/>
<dbReference type="InterPro" id="IPR013873">
    <property type="entry name" value="Cdc37_C"/>
</dbReference>
<dbReference type="OrthoDB" id="440202at2759"/>
<evidence type="ECO:0000256" key="1">
    <source>
        <dbReference type="ARBA" id="ARBA00004496"/>
    </source>
</evidence>
<accession>A0A812VWH8</accession>
<dbReference type="Gene3D" id="1.20.58.610">
    <property type="entry name" value="Cdc37, Hsp90 binding domain"/>
    <property type="match status" value="1"/>
</dbReference>
<dbReference type="InterPro" id="IPR004918">
    <property type="entry name" value="Cdc37"/>
</dbReference>
<evidence type="ECO:0000313" key="7">
    <source>
        <dbReference type="Proteomes" id="UP000601435"/>
    </source>
</evidence>
<dbReference type="GO" id="GO:0005737">
    <property type="term" value="C:cytoplasm"/>
    <property type="evidence" value="ECO:0007669"/>
    <property type="project" value="UniProtKB-SubCell"/>
</dbReference>
<keyword evidence="7" id="KW-1185">Reference proteome</keyword>
<comment type="subcellular location">
    <subcellularLocation>
        <location evidence="1">Cytoplasm</location>
    </subcellularLocation>
</comment>
<dbReference type="EMBL" id="CAJNJA010031067">
    <property type="protein sequence ID" value="CAE7652419.1"/>
    <property type="molecule type" value="Genomic_DNA"/>
</dbReference>
<protein>
    <submittedName>
        <fullName evidence="6">Cdc37 protein</fullName>
    </submittedName>
</protein>
<feature type="domain" description="Cdc37 C-terminal" evidence="5">
    <location>
        <begin position="259"/>
        <end position="327"/>
    </location>
</feature>
<evidence type="ECO:0000256" key="3">
    <source>
        <dbReference type="ARBA" id="ARBA00022490"/>
    </source>
</evidence>
<name>A0A812VWH8_9DINO</name>
<dbReference type="SUPFAM" id="SSF101391">
    <property type="entry name" value="Hsp90 co-chaperone CDC37"/>
    <property type="match status" value="1"/>
</dbReference>
<keyword evidence="4" id="KW-0175">Coiled coil</keyword>
<comment type="caution">
    <text evidence="6">The sequence shown here is derived from an EMBL/GenBank/DDBJ whole genome shotgun (WGS) entry which is preliminary data.</text>
</comment>
<dbReference type="InterPro" id="IPR038189">
    <property type="entry name" value="Cdc37_Hsp90-bd_sf"/>
</dbReference>
<dbReference type="AlphaFoldDB" id="A0A812VWH8"/>
<organism evidence="6 7">
    <name type="scientific">Symbiodinium necroappetens</name>
    <dbReference type="NCBI Taxonomy" id="1628268"/>
    <lineage>
        <taxon>Eukaryota</taxon>
        <taxon>Sar</taxon>
        <taxon>Alveolata</taxon>
        <taxon>Dinophyceae</taxon>
        <taxon>Suessiales</taxon>
        <taxon>Symbiodiniaceae</taxon>
        <taxon>Symbiodinium</taxon>
    </lineage>
</organism>
<evidence type="ECO:0000256" key="4">
    <source>
        <dbReference type="SAM" id="Coils"/>
    </source>
</evidence>